<protein>
    <submittedName>
        <fullName evidence="3">Predicted protein</fullName>
    </submittedName>
</protein>
<proteinExistence type="predicted"/>
<evidence type="ECO:0000256" key="1">
    <source>
        <dbReference type="SAM" id="MobiDB-lite"/>
    </source>
</evidence>
<gene>
    <name evidence="3" type="ORF">NAEGRDRAFT_47823</name>
</gene>
<accession>D2V9W4</accession>
<evidence type="ECO:0000313" key="4">
    <source>
        <dbReference type="Proteomes" id="UP000006671"/>
    </source>
</evidence>
<dbReference type="InterPro" id="IPR001005">
    <property type="entry name" value="SANT/Myb"/>
</dbReference>
<dbReference type="RefSeq" id="XP_002678954.1">
    <property type="nucleotide sequence ID" value="XM_002678908.1"/>
</dbReference>
<sequence length="760" mass="87148">MSHDDNSNAVDTQQQNDHQNLPTTTITNDENNNFESVTTLNNNSLDSNQNFSYSDNTKSDILGLFDDDDDEEDDDYQDLNEDEDIELENFDWIDWDDMILPDDEFDGSSSQAKRGRKKYQKFEKPSVLPSIRPKSPTKQTTASSNSVNMLNNVQIPSQPYQFPFPQIMAPQLFPQSGATKNFNQFPIVPSTIFPTYDLMFSRGVNLPNASTSSNVVASSSNASVPTQSSPSSPPSSSNNSISSIFSSQSVISDEQMKELQYQIQTHTQLLFYNYFLSSFNQELKELNKKFKNLITSYLVIKKEAVNNKMRKLLYLFNVSKDVKIVNLLDGSKKVTLTENSFTPNERNEERNVEEWIELLTTSILDVEGIDSMDIFIDFDYSFFYINNQINWELFVKFLKPFKLFSNQSLLAEIQESIYYLNTTAERGIGSKRMVFTIPEDNLLLIGLKKHWKPGTTIKWERIRDEFVPNKSSKQLRVRYKNMIGKRAASLEFNPFKTFRTIAEETNQQHEGSGSTKKKDDSQVDYSYLFESIKLFKITSKLTRKEIPVSYKDLSKIHTYVPRDNISESESDLDQTKDTGEKKRKKNEKINPKKKKKQDTEDITSLENNLLTTEKIDQIVAVQPQVEIPPIIENPIIEQPINPLNESSLSEVFLKPDLELSTSKILPFEDVGSIDSSSDEEDNVHHVEKDSEIIHDGIVHKFTYEDDRHILVTLQTKGLQIGTLIVGDEFDSVLLDIAKELSRSKQVIKARYNKIISINKK</sequence>
<dbReference type="OrthoDB" id="49309at2759"/>
<feature type="region of interest" description="Disordered" evidence="1">
    <location>
        <begin position="1"/>
        <end position="83"/>
    </location>
</feature>
<evidence type="ECO:0000313" key="3">
    <source>
        <dbReference type="EMBL" id="EFC46210.1"/>
    </source>
</evidence>
<feature type="compositionally biased region" description="Polar residues" evidence="1">
    <location>
        <begin position="7"/>
        <end position="56"/>
    </location>
</feature>
<dbReference type="KEGG" id="ngr:NAEGRDRAFT_47823"/>
<dbReference type="InParanoid" id="D2V9W4"/>
<dbReference type="Gene3D" id="1.10.10.60">
    <property type="entry name" value="Homeodomain-like"/>
    <property type="match status" value="1"/>
</dbReference>
<dbReference type="PROSITE" id="PS50090">
    <property type="entry name" value="MYB_LIKE"/>
    <property type="match status" value="1"/>
</dbReference>
<reference evidence="3 4" key="1">
    <citation type="journal article" date="2010" name="Cell">
        <title>The genome of Naegleria gruberi illuminates early eukaryotic versatility.</title>
        <authorList>
            <person name="Fritz-Laylin L.K."/>
            <person name="Prochnik S.E."/>
            <person name="Ginger M.L."/>
            <person name="Dacks J.B."/>
            <person name="Carpenter M.L."/>
            <person name="Field M.C."/>
            <person name="Kuo A."/>
            <person name="Paredez A."/>
            <person name="Chapman J."/>
            <person name="Pham J."/>
            <person name="Shu S."/>
            <person name="Neupane R."/>
            <person name="Cipriano M."/>
            <person name="Mancuso J."/>
            <person name="Tu H."/>
            <person name="Salamov A."/>
            <person name="Lindquist E."/>
            <person name="Shapiro H."/>
            <person name="Lucas S."/>
            <person name="Grigoriev I.V."/>
            <person name="Cande W.Z."/>
            <person name="Fulton C."/>
            <person name="Rokhsar D.S."/>
            <person name="Dawson S.C."/>
        </authorList>
    </citation>
    <scope>NUCLEOTIDE SEQUENCE [LARGE SCALE GENOMIC DNA]</scope>
    <source>
        <strain evidence="3 4">NEG-M</strain>
    </source>
</reference>
<name>D2V9W4_NAEGR</name>
<evidence type="ECO:0000259" key="2">
    <source>
        <dbReference type="PROSITE" id="PS50090"/>
    </source>
</evidence>
<feature type="domain" description="Myb-like" evidence="2">
    <location>
        <begin position="427"/>
        <end position="483"/>
    </location>
</feature>
<feature type="compositionally biased region" description="Acidic residues" evidence="1">
    <location>
        <begin position="65"/>
        <end position="83"/>
    </location>
</feature>
<dbReference type="VEuPathDB" id="AmoebaDB:NAEGRDRAFT_47823"/>
<feature type="region of interest" description="Disordered" evidence="1">
    <location>
        <begin position="566"/>
        <end position="601"/>
    </location>
</feature>
<dbReference type="GeneID" id="8851381"/>
<keyword evidence="4" id="KW-1185">Reference proteome</keyword>
<feature type="region of interest" description="Disordered" evidence="1">
    <location>
        <begin position="103"/>
        <end position="146"/>
    </location>
</feature>
<dbReference type="Proteomes" id="UP000006671">
    <property type="component" value="Unassembled WGS sequence"/>
</dbReference>
<feature type="compositionally biased region" description="Polar residues" evidence="1">
    <location>
        <begin position="136"/>
        <end position="146"/>
    </location>
</feature>
<dbReference type="OMA" id="ENFDWID"/>
<dbReference type="AlphaFoldDB" id="D2V9W4"/>
<dbReference type="InterPro" id="IPR009057">
    <property type="entry name" value="Homeodomain-like_sf"/>
</dbReference>
<feature type="region of interest" description="Disordered" evidence="1">
    <location>
        <begin position="211"/>
        <end position="241"/>
    </location>
</feature>
<feature type="compositionally biased region" description="Basic residues" evidence="1">
    <location>
        <begin position="581"/>
        <end position="596"/>
    </location>
</feature>
<dbReference type="EMBL" id="GG738859">
    <property type="protein sequence ID" value="EFC46210.1"/>
    <property type="molecule type" value="Genomic_DNA"/>
</dbReference>
<organism evidence="4">
    <name type="scientific">Naegleria gruberi</name>
    <name type="common">Amoeba</name>
    <dbReference type="NCBI Taxonomy" id="5762"/>
    <lineage>
        <taxon>Eukaryota</taxon>
        <taxon>Discoba</taxon>
        <taxon>Heterolobosea</taxon>
        <taxon>Tetramitia</taxon>
        <taxon>Eutetramitia</taxon>
        <taxon>Vahlkampfiidae</taxon>
        <taxon>Naegleria</taxon>
    </lineage>
</organism>
<dbReference type="SUPFAM" id="SSF46689">
    <property type="entry name" value="Homeodomain-like"/>
    <property type="match status" value="1"/>
</dbReference>